<evidence type="ECO:0000313" key="6">
    <source>
        <dbReference type="Proteomes" id="UP001230005"/>
    </source>
</evidence>
<gene>
    <name evidence="5" type="ORF">J2S74_002724</name>
</gene>
<keyword evidence="1" id="KW-0328">Glycosyltransferase</keyword>
<dbReference type="EMBL" id="JAUSUG010000010">
    <property type="protein sequence ID" value="MDQ0255342.1"/>
    <property type="molecule type" value="Genomic_DNA"/>
</dbReference>
<name>A0ABT9ZX82_9BACI</name>
<keyword evidence="6" id="KW-1185">Reference proteome</keyword>
<accession>A0ABT9ZX82</accession>
<comment type="caution">
    <text evidence="5">The sequence shown here is derived from an EMBL/GenBank/DDBJ whole genome shotgun (WGS) entry which is preliminary data.</text>
</comment>
<dbReference type="Gene3D" id="3.40.50.2000">
    <property type="entry name" value="Glycogen Phosphorylase B"/>
    <property type="match status" value="2"/>
</dbReference>
<dbReference type="PANTHER" id="PTHR12526:SF629">
    <property type="entry name" value="TEICHURONIC ACID BIOSYNTHESIS GLYCOSYLTRANSFERASE TUAH-RELATED"/>
    <property type="match status" value="1"/>
</dbReference>
<dbReference type="Pfam" id="PF00534">
    <property type="entry name" value="Glycos_transf_1"/>
    <property type="match status" value="1"/>
</dbReference>
<dbReference type="InterPro" id="IPR028098">
    <property type="entry name" value="Glyco_trans_4-like_N"/>
</dbReference>
<feature type="domain" description="Glycosyltransferase subfamily 4-like N-terminal" evidence="4">
    <location>
        <begin position="6"/>
        <end position="173"/>
    </location>
</feature>
<protein>
    <submittedName>
        <fullName evidence="5">Glycosyltransferase involved in cell wall biosynthesis</fullName>
    </submittedName>
</protein>
<proteinExistence type="predicted"/>
<feature type="domain" description="Glycosyl transferase family 1" evidence="3">
    <location>
        <begin position="179"/>
        <end position="353"/>
    </location>
</feature>
<dbReference type="SUPFAM" id="SSF53756">
    <property type="entry name" value="UDP-Glycosyltransferase/glycogen phosphorylase"/>
    <property type="match status" value="1"/>
</dbReference>
<evidence type="ECO:0000259" key="3">
    <source>
        <dbReference type="Pfam" id="PF00534"/>
    </source>
</evidence>
<keyword evidence="2" id="KW-0808">Transferase</keyword>
<dbReference type="Proteomes" id="UP001230005">
    <property type="component" value="Unassembled WGS sequence"/>
</dbReference>
<dbReference type="Pfam" id="PF13439">
    <property type="entry name" value="Glyco_transf_4"/>
    <property type="match status" value="1"/>
</dbReference>
<evidence type="ECO:0000256" key="1">
    <source>
        <dbReference type="ARBA" id="ARBA00022676"/>
    </source>
</evidence>
<evidence type="ECO:0000259" key="4">
    <source>
        <dbReference type="Pfam" id="PF13439"/>
    </source>
</evidence>
<evidence type="ECO:0000256" key="2">
    <source>
        <dbReference type="ARBA" id="ARBA00022679"/>
    </source>
</evidence>
<evidence type="ECO:0000313" key="5">
    <source>
        <dbReference type="EMBL" id="MDQ0255342.1"/>
    </source>
</evidence>
<reference evidence="5 6" key="1">
    <citation type="submission" date="2023-07" db="EMBL/GenBank/DDBJ databases">
        <title>Genomic Encyclopedia of Type Strains, Phase IV (KMG-IV): sequencing the most valuable type-strain genomes for metagenomic binning, comparative biology and taxonomic classification.</title>
        <authorList>
            <person name="Goeker M."/>
        </authorList>
    </citation>
    <scope>NUCLEOTIDE SEQUENCE [LARGE SCALE GENOMIC DNA]</scope>
    <source>
        <strain evidence="5 6">DSM 9768</strain>
    </source>
</reference>
<dbReference type="InterPro" id="IPR001296">
    <property type="entry name" value="Glyco_trans_1"/>
</dbReference>
<sequence>MFEKEAKSLKKMGFDVTIVAGKREGKLFTIGKKPVFQKEEFYYDGIHFVTYDAHYPLGQEKKVMIRKMIEELRNGAQSYFIDGLAQKALAIQADIYHAHEWETLYDAVQIKRILRNEQKRNIKVIFDAHELESDNLLMKELMKEVDYIITVSNGLKSQYAQRYPKVPITVIYNSPHFEKQIPPKDFSSKLLTIAYEGSLTKDKGDPEKIAEIINHCKTKINFKFKIIGGMPKLPEYQGVMQKMKSNPYIQWVDWVDYHDLPKQLSNVHIGYINFRLNTPNREYALPNKFFSYLNSGIPVVVNAAHEMEEFIKRHKCGIVIKKGEATAEDYATQFVRLYNNRLLLKKMSENARSVIRSTYGWEMMESRLRSIYSVLSK</sequence>
<dbReference type="PANTHER" id="PTHR12526">
    <property type="entry name" value="GLYCOSYLTRANSFERASE"/>
    <property type="match status" value="1"/>
</dbReference>
<organism evidence="5 6">
    <name type="scientific">Evansella vedderi</name>
    <dbReference type="NCBI Taxonomy" id="38282"/>
    <lineage>
        <taxon>Bacteria</taxon>
        <taxon>Bacillati</taxon>
        <taxon>Bacillota</taxon>
        <taxon>Bacilli</taxon>
        <taxon>Bacillales</taxon>
        <taxon>Bacillaceae</taxon>
        <taxon>Evansella</taxon>
    </lineage>
</organism>